<sequence>MIALDKIKLENQLLVEEAQLLYKARFISKDQLTEIITSHPALKKQQNLLLRIGFALLGILLYSSICGFISFVGFSFMEDDFEIFLFLFAAVGFIGAEFFANQNYSEQGLDDSFIIGSQLVLFGAIASITNENELIVASVATIVSLLTYLRYLNRASIIIFCVASTSVIVFGLFELGIIAKSILPFIVMIYGIGIYFACKRMAINLQFPFYQKGILLVKYYGLILFYFSGNYLVVRELSIELMGSEIAQNSDISFAWFFYTFTFIVPGIYMFFGIKLFDRALLYIGFLCFVFTLYTIDLYFLEVSAEIYLIVAGLLLFTVAYFSIKKLKDKREGLTFQPDRFTNSTDFINAEALILTSQFGLKPENTIDSPMKFGDGGFSGGGSNGGY</sequence>
<feature type="transmembrane region" description="Helical" evidence="1">
    <location>
        <begin position="112"/>
        <end position="128"/>
    </location>
</feature>
<evidence type="ECO:0000313" key="2">
    <source>
        <dbReference type="EMBL" id="SHG32588.1"/>
    </source>
</evidence>
<dbReference type="EMBL" id="FQWE01000008">
    <property type="protein sequence ID" value="SHG32588.1"/>
    <property type="molecule type" value="Genomic_DNA"/>
</dbReference>
<dbReference type="AlphaFoldDB" id="A0A1M5IW71"/>
<feature type="transmembrane region" description="Helical" evidence="1">
    <location>
        <begin position="134"/>
        <end position="151"/>
    </location>
</feature>
<feature type="transmembrane region" description="Helical" evidence="1">
    <location>
        <begin position="215"/>
        <end position="234"/>
    </location>
</feature>
<feature type="transmembrane region" description="Helical" evidence="1">
    <location>
        <begin position="48"/>
        <end position="77"/>
    </location>
</feature>
<keyword evidence="1" id="KW-1133">Transmembrane helix</keyword>
<feature type="transmembrane region" description="Helical" evidence="1">
    <location>
        <begin position="83"/>
        <end position="100"/>
    </location>
</feature>
<dbReference type="RefSeq" id="WP_072992742.1">
    <property type="nucleotide sequence ID" value="NZ_FQWE01000008.1"/>
</dbReference>
<evidence type="ECO:0000313" key="3">
    <source>
        <dbReference type="Proteomes" id="UP000184036"/>
    </source>
</evidence>
<feature type="transmembrane region" description="Helical" evidence="1">
    <location>
        <begin position="254"/>
        <end position="274"/>
    </location>
</feature>
<evidence type="ECO:0000256" key="1">
    <source>
        <dbReference type="SAM" id="Phobius"/>
    </source>
</evidence>
<evidence type="ECO:0008006" key="4">
    <source>
        <dbReference type="Google" id="ProtNLM"/>
    </source>
</evidence>
<keyword evidence="1" id="KW-0812">Transmembrane</keyword>
<name>A0A1M5IW71_9FLAO</name>
<feature type="transmembrane region" description="Helical" evidence="1">
    <location>
        <begin position="307"/>
        <end position="324"/>
    </location>
</feature>
<keyword evidence="1" id="KW-0472">Membrane</keyword>
<organism evidence="2 3">
    <name type="scientific">Flavobacterium segetis</name>
    <dbReference type="NCBI Taxonomy" id="271157"/>
    <lineage>
        <taxon>Bacteria</taxon>
        <taxon>Pseudomonadati</taxon>
        <taxon>Bacteroidota</taxon>
        <taxon>Flavobacteriia</taxon>
        <taxon>Flavobacteriales</taxon>
        <taxon>Flavobacteriaceae</taxon>
        <taxon>Flavobacterium</taxon>
    </lineage>
</organism>
<proteinExistence type="predicted"/>
<dbReference type="Proteomes" id="UP000184036">
    <property type="component" value="Unassembled WGS sequence"/>
</dbReference>
<reference evidence="3" key="1">
    <citation type="submission" date="2016-11" db="EMBL/GenBank/DDBJ databases">
        <authorList>
            <person name="Varghese N."/>
            <person name="Submissions S."/>
        </authorList>
    </citation>
    <scope>NUCLEOTIDE SEQUENCE [LARGE SCALE GENOMIC DNA]</scope>
    <source>
        <strain evidence="3">DSM 19741</strain>
    </source>
</reference>
<accession>A0A1M5IW71</accession>
<protein>
    <recommendedName>
        <fullName evidence="4">DUF2157 domain-containing protein</fullName>
    </recommendedName>
</protein>
<feature type="transmembrane region" description="Helical" evidence="1">
    <location>
        <begin position="185"/>
        <end position="203"/>
    </location>
</feature>
<feature type="transmembrane region" description="Helical" evidence="1">
    <location>
        <begin position="158"/>
        <end position="179"/>
    </location>
</feature>
<keyword evidence="3" id="KW-1185">Reference proteome</keyword>
<dbReference type="STRING" id="271157.SAMN05444396_108108"/>
<dbReference type="OrthoDB" id="660047at2"/>
<gene>
    <name evidence="2" type="ORF">SAMN05444396_108108</name>
</gene>
<feature type="transmembrane region" description="Helical" evidence="1">
    <location>
        <begin position="281"/>
        <end position="301"/>
    </location>
</feature>